<dbReference type="InterPro" id="IPR003141">
    <property type="entry name" value="Pol/His_phosphatase_N"/>
</dbReference>
<evidence type="ECO:0000313" key="3">
    <source>
        <dbReference type="Proteomes" id="UP000422764"/>
    </source>
</evidence>
<evidence type="ECO:0000259" key="1">
    <source>
        <dbReference type="SMART" id="SM00481"/>
    </source>
</evidence>
<dbReference type="PANTHER" id="PTHR42924:SF3">
    <property type="entry name" value="POLYMERASE_HISTIDINOL PHOSPHATASE N-TERMINAL DOMAIN-CONTAINING PROTEIN"/>
    <property type="match status" value="1"/>
</dbReference>
<dbReference type="Gene3D" id="1.10.150.650">
    <property type="match status" value="1"/>
</dbReference>
<dbReference type="GO" id="GO:0035312">
    <property type="term" value="F:5'-3' DNA exonuclease activity"/>
    <property type="evidence" value="ECO:0007669"/>
    <property type="project" value="TreeGrafter"/>
</dbReference>
<dbReference type="Proteomes" id="UP000422764">
    <property type="component" value="Chromosome"/>
</dbReference>
<sequence>MFQKGDFHIHSTASDGELTPMEVIGLAKRRGVDIMALTDHNGTLGIGEAIRAGRDYGITVIPGVELSTRFNNERIHILGYFKDDRYKGEVFQKVLRLIKVHKIKNVQYMLKRLANLEIDTDNSSGRLSVLSGIEILRFFGAVVVLAHPVLINRSCLTEIINMPFDGIEAKYCRNNEDDTRFFIKLTKDMEKFYTAGSDFHTNRTRDLKHGLIGDVYLNSNEINIFLKQTGLIER</sequence>
<dbReference type="AlphaFoldDB" id="A0A6I6EZD2"/>
<feature type="domain" description="Polymerase/histidinol phosphatase N-terminal" evidence="1">
    <location>
        <begin position="5"/>
        <end position="70"/>
    </location>
</feature>
<dbReference type="Gene3D" id="3.20.20.140">
    <property type="entry name" value="Metal-dependent hydrolases"/>
    <property type="match status" value="2"/>
</dbReference>
<reference evidence="2 3" key="1">
    <citation type="submission" date="2019-12" db="EMBL/GenBank/DDBJ databases">
        <title>Genome sequenceing of Clostridium bovifaecis.</title>
        <authorList>
            <person name="Yao Y."/>
        </authorList>
    </citation>
    <scope>NUCLEOTIDE SEQUENCE [LARGE SCALE GENOMIC DNA]</scope>
    <source>
        <strain evidence="2 3">BXX</strain>
    </source>
</reference>
<dbReference type="EMBL" id="CP046522">
    <property type="protein sequence ID" value="QGU94354.1"/>
    <property type="molecule type" value="Genomic_DNA"/>
</dbReference>
<dbReference type="SUPFAM" id="SSF89550">
    <property type="entry name" value="PHP domain-like"/>
    <property type="match status" value="1"/>
</dbReference>
<keyword evidence="3" id="KW-1185">Reference proteome</keyword>
<dbReference type="InterPro" id="IPR052018">
    <property type="entry name" value="PHP_domain"/>
</dbReference>
<dbReference type="InterPro" id="IPR016195">
    <property type="entry name" value="Pol/histidinol_Pase-like"/>
</dbReference>
<protein>
    <submittedName>
        <fullName evidence="2">PHP domain-containing protein</fullName>
    </submittedName>
</protein>
<dbReference type="InterPro" id="IPR004013">
    <property type="entry name" value="PHP_dom"/>
</dbReference>
<name>A0A6I6EZD2_9CLOT</name>
<dbReference type="Pfam" id="PF02811">
    <property type="entry name" value="PHP"/>
    <property type="match status" value="1"/>
</dbReference>
<proteinExistence type="predicted"/>
<gene>
    <name evidence="2" type="ORF">GOM49_03865</name>
</gene>
<dbReference type="SMART" id="SM00481">
    <property type="entry name" value="POLIIIAc"/>
    <property type="match status" value="1"/>
</dbReference>
<dbReference type="PANTHER" id="PTHR42924">
    <property type="entry name" value="EXONUCLEASE"/>
    <property type="match status" value="1"/>
</dbReference>
<accession>A0A6I6EZD2</accession>
<dbReference type="GO" id="GO:0004534">
    <property type="term" value="F:5'-3' RNA exonuclease activity"/>
    <property type="evidence" value="ECO:0007669"/>
    <property type="project" value="TreeGrafter"/>
</dbReference>
<dbReference type="CDD" id="cd07438">
    <property type="entry name" value="PHP_HisPPase_AMP"/>
    <property type="match status" value="1"/>
</dbReference>
<organism evidence="2 3">
    <name type="scientific">Clostridium bovifaecis</name>
    <dbReference type="NCBI Taxonomy" id="2184719"/>
    <lineage>
        <taxon>Bacteria</taxon>
        <taxon>Bacillati</taxon>
        <taxon>Bacillota</taxon>
        <taxon>Clostridia</taxon>
        <taxon>Eubacteriales</taxon>
        <taxon>Clostridiaceae</taxon>
        <taxon>Clostridium</taxon>
    </lineage>
</organism>
<evidence type="ECO:0000313" key="2">
    <source>
        <dbReference type="EMBL" id="QGU94354.1"/>
    </source>
</evidence>